<dbReference type="InterPro" id="IPR005467">
    <property type="entry name" value="His_kinase_dom"/>
</dbReference>
<evidence type="ECO:0000256" key="7">
    <source>
        <dbReference type="ARBA" id="ARBA00022840"/>
    </source>
</evidence>
<keyword evidence="8" id="KW-0902">Two-component regulatory system</keyword>
<dbReference type="CDD" id="cd00075">
    <property type="entry name" value="HATPase"/>
    <property type="match status" value="1"/>
</dbReference>
<dbReference type="OrthoDB" id="1634477at2"/>
<evidence type="ECO:0000256" key="4">
    <source>
        <dbReference type="ARBA" id="ARBA00022679"/>
    </source>
</evidence>
<dbReference type="InterPro" id="IPR039506">
    <property type="entry name" value="SPOB_a"/>
</dbReference>
<dbReference type="KEGG" id="pnp:IJ22_03990"/>
<gene>
    <name evidence="9" type="ORF">IJ22_03990</name>
</gene>
<evidence type="ECO:0000256" key="6">
    <source>
        <dbReference type="ARBA" id="ARBA00022777"/>
    </source>
</evidence>
<keyword evidence="5" id="KW-0547">Nucleotide-binding</keyword>
<reference evidence="10" key="1">
    <citation type="submission" date="2015-12" db="EMBL/GenBank/DDBJ databases">
        <title>Complete genome sequences of two moderately thermophilic Paenibacillus species.</title>
        <authorList>
            <person name="Butler R.III."/>
            <person name="Wang J."/>
            <person name="Stark B.C."/>
            <person name="Pombert J.-F."/>
        </authorList>
    </citation>
    <scope>NUCLEOTIDE SEQUENCE [LARGE SCALE GENOMIC DNA]</scope>
    <source>
        <strain evidence="10">32O-Y</strain>
    </source>
</reference>
<dbReference type="SUPFAM" id="SSF55874">
    <property type="entry name" value="ATPase domain of HSP90 chaperone/DNA topoisomerase II/histidine kinase"/>
    <property type="match status" value="1"/>
</dbReference>
<dbReference type="GO" id="GO:0005524">
    <property type="term" value="F:ATP binding"/>
    <property type="evidence" value="ECO:0007669"/>
    <property type="project" value="UniProtKB-KW"/>
</dbReference>
<dbReference type="PANTHER" id="PTHR43547">
    <property type="entry name" value="TWO-COMPONENT HISTIDINE KINASE"/>
    <property type="match status" value="1"/>
</dbReference>
<sequence>MVLLKKIPLKTSLVFILVLMTLSFIYYQHMKDIIIQNQMDRMLLLYNSVRMSLEQSATGEKFVEDLIGQNLRTAAIAAKFKLDPDIGNIDNQELVELSRQLGVNHITLFQRTADDIVGVRSSDPKDLNVSSKGWDTIYKVFHQLFDLQDVDVGMGQALPHYWSSPFDTATSNPESVNKWGYYYDGTTNYIINPFVHNTDFRTYQSLTGIEDAIRRLTKENEHIGLDISVLNSDKLMNRQHLGLNPTPSNWYSERLVLFGKYRYKSPDDKEFGQKALETKNTVFYTTISEGKQVFKSLTPIHGDYIKYNAAGTPPLIEISYDYTEIQQLLQKQFSNTLLFMLICIGISLAIIASIFILYNRNKELAVQDVQDAYAGDIETLFQSIREQRHDFINHIQTINAFLTLKQYEELHSYTKTLVDEIRVVNDLVNINNPPLIALFQAKLTQAESKQIRFEYAFSQMEKVKLSPVKATDIVRLLSNLIDNAFDASMELNPENRFIRVEGEVVHHQLQLKVMNRGNPIAPDIQGKIFQPGFTSKQNGKNSGLGLHIVRQLVERYHGSIQLKSENGITEFSISIPLKGVL</sequence>
<dbReference type="InterPro" id="IPR036890">
    <property type="entry name" value="HATPase_C_sf"/>
</dbReference>
<name>A0A0U2VWX1_9BACL</name>
<organism evidence="9 10">
    <name type="scientific">Paenibacillus naphthalenovorans</name>
    <dbReference type="NCBI Taxonomy" id="162209"/>
    <lineage>
        <taxon>Bacteria</taxon>
        <taxon>Bacillati</taxon>
        <taxon>Bacillota</taxon>
        <taxon>Bacilli</taxon>
        <taxon>Bacillales</taxon>
        <taxon>Paenibacillaceae</taxon>
        <taxon>Paenibacillus</taxon>
    </lineage>
</organism>
<dbReference type="GO" id="GO:0000155">
    <property type="term" value="F:phosphorelay sensor kinase activity"/>
    <property type="evidence" value="ECO:0007669"/>
    <property type="project" value="InterPro"/>
</dbReference>
<dbReference type="PRINTS" id="PR00344">
    <property type="entry name" value="BCTRLSENSOR"/>
</dbReference>
<protein>
    <recommendedName>
        <fullName evidence="2">histidine kinase</fullName>
        <ecNumber evidence="2">2.7.13.3</ecNumber>
    </recommendedName>
</protein>
<accession>A0A0U2VWX1</accession>
<dbReference type="SMART" id="SM00387">
    <property type="entry name" value="HATPase_c"/>
    <property type="match status" value="1"/>
</dbReference>
<dbReference type="PROSITE" id="PS50109">
    <property type="entry name" value="HIS_KIN"/>
    <property type="match status" value="1"/>
</dbReference>
<keyword evidence="6 9" id="KW-0418">Kinase</keyword>
<evidence type="ECO:0000256" key="8">
    <source>
        <dbReference type="ARBA" id="ARBA00023012"/>
    </source>
</evidence>
<evidence type="ECO:0000256" key="2">
    <source>
        <dbReference type="ARBA" id="ARBA00012438"/>
    </source>
</evidence>
<evidence type="ECO:0000256" key="1">
    <source>
        <dbReference type="ARBA" id="ARBA00000085"/>
    </source>
</evidence>
<dbReference type="PANTHER" id="PTHR43547:SF10">
    <property type="entry name" value="SENSOR HISTIDINE KINASE DCUS"/>
    <property type="match status" value="1"/>
</dbReference>
<evidence type="ECO:0000313" key="10">
    <source>
        <dbReference type="Proteomes" id="UP000061660"/>
    </source>
</evidence>
<comment type="catalytic activity">
    <reaction evidence="1">
        <text>ATP + protein L-histidine = ADP + protein N-phospho-L-histidine.</text>
        <dbReference type="EC" id="2.7.13.3"/>
    </reaction>
</comment>
<dbReference type="Gene3D" id="3.30.565.10">
    <property type="entry name" value="Histidine kinase-like ATPase, C-terminal domain"/>
    <property type="match status" value="1"/>
</dbReference>
<dbReference type="RefSeq" id="WP_054817142.1">
    <property type="nucleotide sequence ID" value="NZ_BJCS01000002.1"/>
</dbReference>
<dbReference type="EMBL" id="CP013652">
    <property type="protein sequence ID" value="ALS20788.1"/>
    <property type="molecule type" value="Genomic_DNA"/>
</dbReference>
<dbReference type="STRING" id="162209.IJ22_03990"/>
<dbReference type="InterPro" id="IPR004358">
    <property type="entry name" value="Sig_transdc_His_kin-like_C"/>
</dbReference>
<dbReference type="EC" id="2.7.13.3" evidence="2"/>
<dbReference type="Proteomes" id="UP000061660">
    <property type="component" value="Chromosome"/>
</dbReference>
<keyword evidence="3" id="KW-0597">Phosphoprotein</keyword>
<keyword evidence="4" id="KW-0808">Transferase</keyword>
<keyword evidence="7" id="KW-0067">ATP-binding</keyword>
<reference evidence="9 10" key="2">
    <citation type="journal article" date="2016" name="Genome Announc.">
        <title>Complete Genome Sequences of Two Interactive Moderate Thermophiles, Paenibacillus napthalenovorans 32O-Y and Paenibacillus sp. 32O-W.</title>
        <authorList>
            <person name="Butler R.R.III."/>
            <person name="Wang J."/>
            <person name="Stark B.C."/>
            <person name="Pombert J.F."/>
        </authorList>
    </citation>
    <scope>NUCLEOTIDE SEQUENCE [LARGE SCALE GENOMIC DNA]</scope>
    <source>
        <strain evidence="9 10">32O-Y</strain>
    </source>
</reference>
<dbReference type="InterPro" id="IPR016120">
    <property type="entry name" value="Sig_transdc_His_kin_SpoOB"/>
</dbReference>
<dbReference type="InterPro" id="IPR003594">
    <property type="entry name" value="HATPase_dom"/>
</dbReference>
<dbReference type="SUPFAM" id="SSF55890">
    <property type="entry name" value="Sporulation response regulatory protein Spo0B"/>
    <property type="match status" value="1"/>
</dbReference>
<evidence type="ECO:0000313" key="9">
    <source>
        <dbReference type="EMBL" id="ALS20788.1"/>
    </source>
</evidence>
<evidence type="ECO:0000256" key="5">
    <source>
        <dbReference type="ARBA" id="ARBA00022741"/>
    </source>
</evidence>
<dbReference type="Gene3D" id="1.10.287.130">
    <property type="match status" value="1"/>
</dbReference>
<keyword evidence="10" id="KW-1185">Reference proteome</keyword>
<evidence type="ECO:0000256" key="3">
    <source>
        <dbReference type="ARBA" id="ARBA00022553"/>
    </source>
</evidence>
<dbReference type="AlphaFoldDB" id="A0A0U2VWX1"/>
<dbReference type="Pfam" id="PF02518">
    <property type="entry name" value="HATPase_c"/>
    <property type="match status" value="1"/>
</dbReference>
<dbReference type="Pfam" id="PF14689">
    <property type="entry name" value="SPOB_a"/>
    <property type="match status" value="1"/>
</dbReference>
<proteinExistence type="predicted"/>